<dbReference type="Proteomes" id="UP000753802">
    <property type="component" value="Unassembled WGS sequence"/>
</dbReference>
<protein>
    <submittedName>
        <fullName evidence="1">DUF4411 family protein</fullName>
    </submittedName>
</protein>
<accession>A0ABW9ZRB1</accession>
<name>A0ABW9ZRB1_9BACT</name>
<dbReference type="RefSeq" id="WP_161817298.1">
    <property type="nucleotide sequence ID" value="NZ_JAACJS010000002.1"/>
</dbReference>
<evidence type="ECO:0000313" key="1">
    <source>
        <dbReference type="EMBL" id="NCI48997.1"/>
    </source>
</evidence>
<sequence length="174" mass="20483">MPYNPPNIYCIDSSAFITMHRYYPKRIMPDLWNNIDNLFKEGRIISHEFVFDEIVNDSDQKDELSKFIQPYKDFFGSITQSQLSFVQEIVTLFPKLIDVNCKKDQADPWIISLMLEIITRNTLFGSNDHYILVSAESENSDFKIPAVCKHYNIRHLNVFEFFEDNGWSFNMTSS</sequence>
<reference evidence="1 2" key="1">
    <citation type="submission" date="2020-01" db="EMBL/GenBank/DDBJ databases">
        <title>Genome analysis.</title>
        <authorList>
            <person name="Wu S."/>
            <person name="Wang G."/>
        </authorList>
    </citation>
    <scope>NUCLEOTIDE SEQUENCE [LARGE SCALE GENOMIC DNA]</scope>
    <source>
        <strain evidence="1 2">SYL130</strain>
    </source>
</reference>
<dbReference type="InterPro" id="IPR016541">
    <property type="entry name" value="UCP008505"/>
</dbReference>
<evidence type="ECO:0000313" key="2">
    <source>
        <dbReference type="Proteomes" id="UP000753802"/>
    </source>
</evidence>
<proteinExistence type="predicted"/>
<keyword evidence="2" id="KW-1185">Reference proteome</keyword>
<dbReference type="EMBL" id="JAACJS010000002">
    <property type="protein sequence ID" value="NCI48997.1"/>
    <property type="molecule type" value="Genomic_DNA"/>
</dbReference>
<organism evidence="1 2">
    <name type="scientific">Sediminibacterium roseum</name>
    <dbReference type="NCBI Taxonomy" id="1978412"/>
    <lineage>
        <taxon>Bacteria</taxon>
        <taxon>Pseudomonadati</taxon>
        <taxon>Bacteroidota</taxon>
        <taxon>Chitinophagia</taxon>
        <taxon>Chitinophagales</taxon>
        <taxon>Chitinophagaceae</taxon>
        <taxon>Sediminibacterium</taxon>
    </lineage>
</organism>
<gene>
    <name evidence="1" type="ORF">GWC95_03630</name>
</gene>
<dbReference type="Pfam" id="PF14367">
    <property type="entry name" value="DUF4411"/>
    <property type="match status" value="1"/>
</dbReference>
<comment type="caution">
    <text evidence="1">The sequence shown here is derived from an EMBL/GenBank/DDBJ whole genome shotgun (WGS) entry which is preliminary data.</text>
</comment>